<dbReference type="RefSeq" id="WP_153283609.1">
    <property type="nucleotide sequence ID" value="NZ_CP045644.1"/>
</dbReference>
<dbReference type="Pfam" id="PF00583">
    <property type="entry name" value="Acetyltransf_1"/>
    <property type="match status" value="1"/>
</dbReference>
<protein>
    <submittedName>
        <fullName evidence="2">GNAT family N-acetyltransferase</fullName>
    </submittedName>
</protein>
<evidence type="ECO:0000313" key="3">
    <source>
        <dbReference type="Proteomes" id="UP000326780"/>
    </source>
</evidence>
<evidence type="ECO:0000259" key="1">
    <source>
        <dbReference type="PROSITE" id="PS51186"/>
    </source>
</evidence>
<dbReference type="CDD" id="cd04301">
    <property type="entry name" value="NAT_SF"/>
    <property type="match status" value="1"/>
</dbReference>
<name>A0A5Q0M645_VARPD</name>
<dbReference type="Proteomes" id="UP000326780">
    <property type="component" value="Chromosome"/>
</dbReference>
<dbReference type="InterPro" id="IPR016181">
    <property type="entry name" value="Acyl_CoA_acyltransferase"/>
</dbReference>
<evidence type="ECO:0000313" key="2">
    <source>
        <dbReference type="EMBL" id="QFZ84993.1"/>
    </source>
</evidence>
<proteinExistence type="predicted"/>
<dbReference type="EMBL" id="CP045644">
    <property type="protein sequence ID" value="QFZ84993.1"/>
    <property type="molecule type" value="Genomic_DNA"/>
</dbReference>
<reference evidence="2 3" key="1">
    <citation type="submission" date="2019-10" db="EMBL/GenBank/DDBJ databases">
        <title>Complete genome sequence of Variovorax paradoxus 5C-2.</title>
        <authorList>
            <person name="Gogoleva N.E."/>
            <person name="Balkin A.S."/>
        </authorList>
    </citation>
    <scope>NUCLEOTIDE SEQUENCE [LARGE SCALE GENOMIC DNA]</scope>
    <source>
        <strain evidence="2 3">5C-2</strain>
    </source>
</reference>
<dbReference type="GO" id="GO:0016747">
    <property type="term" value="F:acyltransferase activity, transferring groups other than amino-acyl groups"/>
    <property type="evidence" value="ECO:0007669"/>
    <property type="project" value="InterPro"/>
</dbReference>
<feature type="domain" description="N-acetyltransferase" evidence="1">
    <location>
        <begin position="3"/>
        <end position="146"/>
    </location>
</feature>
<organism evidence="2 3">
    <name type="scientific">Variovorax paradoxus</name>
    <dbReference type="NCBI Taxonomy" id="34073"/>
    <lineage>
        <taxon>Bacteria</taxon>
        <taxon>Pseudomonadati</taxon>
        <taxon>Pseudomonadota</taxon>
        <taxon>Betaproteobacteria</taxon>
        <taxon>Burkholderiales</taxon>
        <taxon>Comamonadaceae</taxon>
        <taxon>Variovorax</taxon>
    </lineage>
</organism>
<keyword evidence="2" id="KW-0808">Transferase</keyword>
<dbReference type="SUPFAM" id="SSF55729">
    <property type="entry name" value="Acyl-CoA N-acyltransferases (Nat)"/>
    <property type="match status" value="1"/>
</dbReference>
<dbReference type="AlphaFoldDB" id="A0A5Q0M645"/>
<gene>
    <name evidence="2" type="ORF">GFK26_20610</name>
</gene>
<dbReference type="Gene3D" id="3.40.630.30">
    <property type="match status" value="1"/>
</dbReference>
<sequence length="149" mass="17153">MNPTLRAALDSDCEFAFDTKRQALGPYVAARWGWDDDFQRNLHLSRWRERPWSVILKGATPVGTIATWEVDGHRRIGDFYVLPAFQRAGIGSAVLRHQLEQADRNNQTVRLEHLKWNPVGALYGRHGFVHESSNDTHCFLVRWSAARSR</sequence>
<dbReference type="PROSITE" id="PS51186">
    <property type="entry name" value="GNAT"/>
    <property type="match status" value="1"/>
</dbReference>
<accession>A0A5Q0M645</accession>
<dbReference type="InterPro" id="IPR000182">
    <property type="entry name" value="GNAT_dom"/>
</dbReference>